<accession>A0A918EHV6</accession>
<evidence type="ECO:0000313" key="3">
    <source>
        <dbReference type="Proteomes" id="UP000639606"/>
    </source>
</evidence>
<reference evidence="2" key="2">
    <citation type="submission" date="2020-09" db="EMBL/GenBank/DDBJ databases">
        <authorList>
            <person name="Sun Q."/>
            <person name="Ohkuma M."/>
        </authorList>
    </citation>
    <scope>NUCLEOTIDE SEQUENCE</scope>
    <source>
        <strain evidence="2">JCM 3313</strain>
    </source>
</reference>
<keyword evidence="3" id="KW-1185">Reference proteome</keyword>
<feature type="region of interest" description="Disordered" evidence="1">
    <location>
        <begin position="1"/>
        <end position="40"/>
    </location>
</feature>
<organism evidence="2 3">
    <name type="scientific">Saccharothrix coeruleofusca</name>
    <dbReference type="NCBI Taxonomy" id="33919"/>
    <lineage>
        <taxon>Bacteria</taxon>
        <taxon>Bacillati</taxon>
        <taxon>Actinomycetota</taxon>
        <taxon>Actinomycetes</taxon>
        <taxon>Pseudonocardiales</taxon>
        <taxon>Pseudonocardiaceae</taxon>
        <taxon>Saccharothrix</taxon>
    </lineage>
</organism>
<name>A0A918EHV6_9PSEU</name>
<feature type="compositionally biased region" description="Basic and acidic residues" evidence="1">
    <location>
        <begin position="77"/>
        <end position="90"/>
    </location>
</feature>
<evidence type="ECO:0000256" key="1">
    <source>
        <dbReference type="SAM" id="MobiDB-lite"/>
    </source>
</evidence>
<dbReference type="EMBL" id="BMRG01000019">
    <property type="protein sequence ID" value="GGP79598.1"/>
    <property type="molecule type" value="Genomic_DNA"/>
</dbReference>
<protein>
    <submittedName>
        <fullName evidence="2">Uncharacterized protein</fullName>
    </submittedName>
</protein>
<dbReference type="Proteomes" id="UP000639606">
    <property type="component" value="Unassembled WGS sequence"/>
</dbReference>
<comment type="caution">
    <text evidence="2">The sequence shown here is derived from an EMBL/GenBank/DDBJ whole genome shotgun (WGS) entry which is preliminary data.</text>
</comment>
<feature type="region of interest" description="Disordered" evidence="1">
    <location>
        <begin position="52"/>
        <end position="90"/>
    </location>
</feature>
<reference evidence="2" key="1">
    <citation type="journal article" date="2014" name="Int. J. Syst. Evol. Microbiol.">
        <title>Complete genome sequence of Corynebacterium casei LMG S-19264T (=DSM 44701T), isolated from a smear-ripened cheese.</title>
        <authorList>
            <consortium name="US DOE Joint Genome Institute (JGI-PGF)"/>
            <person name="Walter F."/>
            <person name="Albersmeier A."/>
            <person name="Kalinowski J."/>
            <person name="Ruckert C."/>
        </authorList>
    </citation>
    <scope>NUCLEOTIDE SEQUENCE</scope>
    <source>
        <strain evidence="2">JCM 3313</strain>
    </source>
</reference>
<evidence type="ECO:0000313" key="2">
    <source>
        <dbReference type="EMBL" id="GGP79598.1"/>
    </source>
</evidence>
<gene>
    <name evidence="2" type="ORF">GCM10010185_61880</name>
</gene>
<dbReference type="AlphaFoldDB" id="A0A918EHV6"/>
<sequence>MRQSDRAGREAIAPGAQRGTQVVHAHSLPHHPPPLPGTSCTRKILGCHRPFRGTTLGLVNPPDPADTPPDVNGPRRAAADRLPRGQMELR</sequence>
<proteinExistence type="predicted"/>